<name>A0AAU9CWH4_9GAMM</name>
<proteinExistence type="predicted"/>
<dbReference type="KEGG" id="mcau:MIT9_P1913"/>
<dbReference type="GO" id="GO:0005975">
    <property type="term" value="P:carbohydrate metabolic process"/>
    <property type="evidence" value="ECO:0007669"/>
    <property type="project" value="InterPro"/>
</dbReference>
<feature type="domain" description="Spermatogenesis-associated protein 20-like TRX" evidence="1">
    <location>
        <begin position="46"/>
        <end position="201"/>
    </location>
</feature>
<dbReference type="CDD" id="cd02955">
    <property type="entry name" value="SSP411"/>
    <property type="match status" value="1"/>
</dbReference>
<dbReference type="Gene3D" id="1.50.10.10">
    <property type="match status" value="1"/>
</dbReference>
<reference evidence="3" key="1">
    <citation type="journal article" date="2024" name="Int. J. Syst. Evol. Microbiol.">
        <title>Methylomarinovum tepidoasis sp. nov., a moderately thermophilic methanotroph of the family Methylothermaceae isolated from a deep-sea hydrothermal field.</title>
        <authorList>
            <person name="Hirayama H."/>
            <person name="Takaki Y."/>
            <person name="Abe M."/>
            <person name="Miyazaki M."/>
            <person name="Uematsu K."/>
            <person name="Matsui Y."/>
            <person name="Takai K."/>
        </authorList>
    </citation>
    <scope>NUCLEOTIDE SEQUENCE [LARGE SCALE GENOMIC DNA]</scope>
    <source>
        <strain evidence="3">IT-9</strain>
    </source>
</reference>
<organism evidence="2 3">
    <name type="scientific">Methylomarinovum caldicuralii</name>
    <dbReference type="NCBI Taxonomy" id="438856"/>
    <lineage>
        <taxon>Bacteria</taxon>
        <taxon>Pseudomonadati</taxon>
        <taxon>Pseudomonadota</taxon>
        <taxon>Gammaproteobacteria</taxon>
        <taxon>Methylococcales</taxon>
        <taxon>Methylothermaceae</taxon>
        <taxon>Methylomarinovum</taxon>
    </lineage>
</organism>
<sequence length="763" mass="85594">MSLPHAEGITYPAELQRKLQAALQAKGPGYRPRTRHLNPDGSPRYTNRLILEDSPYLLQHAHNPVDWYPWGPEAFAKAKREDKPVFLSIGYATCHWCHVMEEQSFEDPEIAAILNRRFVPVKVDREQRPDVDAAYMSAVQLLTGHGGWPLSAFLTPDGRLFFGGTYFPPGQFKTLLLRVAEAWKSRRREIEAQAGSVAEEVARLQQPEGQAEIDASLVHRAIDEIVARFDPRHGGFGDAPKFPNEPWLALLIDELWRSDDPKVLEVVRKTLGAMARGGLCDQVGGGFHRYSTDAAWQVPHFEKMLYNQAQLGRIYTHAAAITGDRFFERTARLTFDYVLRELTAPGGGFYSATDADSEGEEGKFFLWTPAEIRAALPPADAELAIEVFGITEAGNFEGKNVLHLPRPLAEIARARGMTEDELLTRLDHVLQRLYRVRQRRVPPLRDDKLVTAWNGMMIAALAEAARLLHEPEYLLAARRAADFLWKHHRRGGRLLRASLHGRAGGDGLQEDYAFLAEGLLALYDMSANPLWLDRARELAATMLAEFWDGAQGGFFMNRGGEEPLMVRPKDLYDSAQPSGNAAAARVLARLQRRAPRLEYRTRLRRLAAALGLSVRRSPTGFAWLLLALREFEQGETGPVQWAARGHVRVSGFLQRGKGVVWLRIADGWHLNGPEPGEDRIPTRLTLDSPACGWRLGPIAYPPPWGVEMLDSRRPLSLYQGRVELRFRANLGQGPLPLKLRLQACDDRQCLAPEAVRLQVPAVP</sequence>
<dbReference type="SUPFAM" id="SSF52833">
    <property type="entry name" value="Thioredoxin-like"/>
    <property type="match status" value="1"/>
</dbReference>
<evidence type="ECO:0000313" key="3">
    <source>
        <dbReference type="Proteomes" id="UP001321825"/>
    </source>
</evidence>
<dbReference type="AlphaFoldDB" id="A0AAU9CWH4"/>
<dbReference type="SUPFAM" id="SSF48208">
    <property type="entry name" value="Six-hairpin glycosidases"/>
    <property type="match status" value="1"/>
</dbReference>
<dbReference type="Gene3D" id="3.40.30.10">
    <property type="entry name" value="Glutaredoxin"/>
    <property type="match status" value="1"/>
</dbReference>
<evidence type="ECO:0000313" key="2">
    <source>
        <dbReference type="EMBL" id="BCX82327.1"/>
    </source>
</evidence>
<accession>A0AAU9CWH4</accession>
<dbReference type="InterPro" id="IPR024705">
    <property type="entry name" value="Ssp411"/>
</dbReference>
<dbReference type="InterPro" id="IPR004879">
    <property type="entry name" value="Ssp411-like_TRX"/>
</dbReference>
<evidence type="ECO:0000259" key="1">
    <source>
        <dbReference type="Pfam" id="PF03190"/>
    </source>
</evidence>
<gene>
    <name evidence="2" type="ORF">MIT9_P1913</name>
</gene>
<dbReference type="InterPro" id="IPR008928">
    <property type="entry name" value="6-hairpin_glycosidase_sf"/>
</dbReference>
<dbReference type="Pfam" id="PF03190">
    <property type="entry name" value="Thioredox_DsbH"/>
    <property type="match status" value="1"/>
</dbReference>
<dbReference type="InterPro" id="IPR036249">
    <property type="entry name" value="Thioredoxin-like_sf"/>
</dbReference>
<dbReference type="PANTHER" id="PTHR42899">
    <property type="entry name" value="SPERMATOGENESIS-ASSOCIATED PROTEIN 20"/>
    <property type="match status" value="1"/>
</dbReference>
<dbReference type="Proteomes" id="UP001321825">
    <property type="component" value="Chromosome"/>
</dbReference>
<keyword evidence="3" id="KW-1185">Reference proteome</keyword>
<dbReference type="RefSeq" id="WP_317704729.1">
    <property type="nucleotide sequence ID" value="NZ_AP024714.1"/>
</dbReference>
<dbReference type="EMBL" id="AP024714">
    <property type="protein sequence ID" value="BCX82327.1"/>
    <property type="molecule type" value="Genomic_DNA"/>
</dbReference>
<dbReference type="PANTHER" id="PTHR42899:SF1">
    <property type="entry name" value="SPERMATOGENESIS-ASSOCIATED PROTEIN 20"/>
    <property type="match status" value="1"/>
</dbReference>
<protein>
    <recommendedName>
        <fullName evidence="1">Spermatogenesis-associated protein 20-like TRX domain-containing protein</fullName>
    </recommendedName>
</protein>
<dbReference type="InterPro" id="IPR012341">
    <property type="entry name" value="6hp_glycosidase-like_sf"/>
</dbReference>